<evidence type="ECO:0000256" key="2">
    <source>
        <dbReference type="ARBA" id="ARBA00022723"/>
    </source>
</evidence>
<evidence type="ECO:0000256" key="7">
    <source>
        <dbReference type="PROSITE-ProRule" id="PRU00042"/>
    </source>
</evidence>
<dbReference type="FunFam" id="3.30.160.60:FF:001498">
    <property type="entry name" value="Zinc finger protein 404"/>
    <property type="match status" value="1"/>
</dbReference>
<keyword evidence="5" id="KW-0862">Zinc</keyword>
<gene>
    <name evidence="9" type="ORF">RFI_09471</name>
</gene>
<dbReference type="GO" id="GO:0008270">
    <property type="term" value="F:zinc ion binding"/>
    <property type="evidence" value="ECO:0007669"/>
    <property type="project" value="UniProtKB-KW"/>
</dbReference>
<dbReference type="SUPFAM" id="SSF57667">
    <property type="entry name" value="beta-beta-alpha zinc fingers"/>
    <property type="match status" value="2"/>
</dbReference>
<dbReference type="GO" id="GO:0005634">
    <property type="term" value="C:nucleus"/>
    <property type="evidence" value="ECO:0007669"/>
    <property type="project" value="UniProtKB-SubCell"/>
</dbReference>
<feature type="domain" description="C2H2-type" evidence="8">
    <location>
        <begin position="137"/>
        <end position="164"/>
    </location>
</feature>
<keyword evidence="2" id="KW-0479">Metal-binding</keyword>
<evidence type="ECO:0000256" key="4">
    <source>
        <dbReference type="ARBA" id="ARBA00022771"/>
    </source>
</evidence>
<feature type="domain" description="C2H2-type" evidence="8">
    <location>
        <begin position="192"/>
        <end position="211"/>
    </location>
</feature>
<dbReference type="EMBL" id="ASPP01007116">
    <property type="protein sequence ID" value="ETO27662.1"/>
    <property type="molecule type" value="Genomic_DNA"/>
</dbReference>
<evidence type="ECO:0000313" key="9">
    <source>
        <dbReference type="EMBL" id="ETO27662.1"/>
    </source>
</evidence>
<evidence type="ECO:0000256" key="5">
    <source>
        <dbReference type="ARBA" id="ARBA00022833"/>
    </source>
</evidence>
<dbReference type="Gene3D" id="3.30.160.60">
    <property type="entry name" value="Classic Zinc Finger"/>
    <property type="match status" value="2"/>
</dbReference>
<dbReference type="GO" id="GO:0010468">
    <property type="term" value="P:regulation of gene expression"/>
    <property type="evidence" value="ECO:0007669"/>
    <property type="project" value="TreeGrafter"/>
</dbReference>
<accession>X6NQM2</accession>
<reference evidence="9 10" key="1">
    <citation type="journal article" date="2013" name="Curr. Biol.">
        <title>The Genome of the Foraminiferan Reticulomyxa filosa.</title>
        <authorList>
            <person name="Glockner G."/>
            <person name="Hulsmann N."/>
            <person name="Schleicher M."/>
            <person name="Noegel A.A."/>
            <person name="Eichinger L."/>
            <person name="Gallinger C."/>
            <person name="Pawlowski J."/>
            <person name="Sierra R."/>
            <person name="Euteneuer U."/>
            <person name="Pillet L."/>
            <person name="Moustafa A."/>
            <person name="Platzer M."/>
            <person name="Groth M."/>
            <person name="Szafranski K."/>
            <person name="Schliwa M."/>
        </authorList>
    </citation>
    <scope>NUCLEOTIDE SEQUENCE [LARGE SCALE GENOMIC DNA]</scope>
</reference>
<dbReference type="FunFam" id="3.30.160.60:FF:000690">
    <property type="entry name" value="Zinc finger protein 354C"/>
    <property type="match status" value="1"/>
</dbReference>
<dbReference type="PROSITE" id="PS00028">
    <property type="entry name" value="ZINC_FINGER_C2H2_1"/>
    <property type="match status" value="2"/>
</dbReference>
<dbReference type="Proteomes" id="UP000023152">
    <property type="component" value="Unassembled WGS sequence"/>
</dbReference>
<dbReference type="InterPro" id="IPR050331">
    <property type="entry name" value="Zinc_finger"/>
</dbReference>
<protein>
    <submittedName>
        <fullName evidence="9">Zinc finger protein</fullName>
    </submittedName>
</protein>
<keyword evidence="10" id="KW-1185">Reference proteome</keyword>
<feature type="domain" description="C2H2-type" evidence="8">
    <location>
        <begin position="164"/>
        <end position="191"/>
    </location>
</feature>
<evidence type="ECO:0000256" key="3">
    <source>
        <dbReference type="ARBA" id="ARBA00022737"/>
    </source>
</evidence>
<dbReference type="AlphaFoldDB" id="X6NQM2"/>
<evidence type="ECO:0000259" key="8">
    <source>
        <dbReference type="PROSITE" id="PS50157"/>
    </source>
</evidence>
<dbReference type="PROSITE" id="PS50157">
    <property type="entry name" value="ZINC_FINGER_C2H2_2"/>
    <property type="match status" value="3"/>
</dbReference>
<evidence type="ECO:0000256" key="1">
    <source>
        <dbReference type="ARBA" id="ARBA00004123"/>
    </source>
</evidence>
<dbReference type="OrthoDB" id="10261408at2759"/>
<keyword evidence="6" id="KW-0539">Nucleus</keyword>
<keyword evidence="3" id="KW-0677">Repeat</keyword>
<comment type="caution">
    <text evidence="9">The sequence shown here is derived from an EMBL/GenBank/DDBJ whole genome shotgun (WGS) entry which is preliminary data.</text>
</comment>
<name>X6NQM2_RETFI</name>
<dbReference type="Pfam" id="PF00096">
    <property type="entry name" value="zf-C2H2"/>
    <property type="match status" value="1"/>
</dbReference>
<comment type="subcellular location">
    <subcellularLocation>
        <location evidence="1">Nucleus</location>
    </subcellularLocation>
</comment>
<evidence type="ECO:0000256" key="6">
    <source>
        <dbReference type="ARBA" id="ARBA00023242"/>
    </source>
</evidence>
<keyword evidence="4 7" id="KW-0863">Zinc-finger</keyword>
<dbReference type="PANTHER" id="PTHR16515:SF49">
    <property type="entry name" value="GASTRULA ZINC FINGER PROTEIN XLCGF49.1-LIKE-RELATED"/>
    <property type="match status" value="1"/>
</dbReference>
<proteinExistence type="predicted"/>
<dbReference type="PANTHER" id="PTHR16515">
    <property type="entry name" value="PR DOMAIN ZINC FINGER PROTEIN"/>
    <property type="match status" value="1"/>
</dbReference>
<evidence type="ECO:0000313" key="10">
    <source>
        <dbReference type="Proteomes" id="UP000023152"/>
    </source>
</evidence>
<dbReference type="InterPro" id="IPR013087">
    <property type="entry name" value="Znf_C2H2_type"/>
</dbReference>
<sequence length="272" mass="31458">MLKECNDNCVVIQIDEKVTVIPQTFCVGVIQNNNKAFFPVTLVEKDSRIEDSINSYMNLQPNVFFVPLNTDAISDPNVHPSTLRPIVANEENDNKDTTFAKDDVYVRKDHTNTDEETDTLKRDQNKNKIKPMGDGRYHCVYCTKHYADRKALSQHSRLHDPEYDGCHICGKKFARKTFLEDHIRTHTGEKPFGCHICGKYFRCKRNLAQHKTKGIVNVVPGKEARERGEHKARTYSVMYVRVNPYKKFLSARLSQKTANTKQQRHTQIKIFP</sequence>
<dbReference type="InterPro" id="IPR036236">
    <property type="entry name" value="Znf_C2H2_sf"/>
</dbReference>
<dbReference type="SMART" id="SM00355">
    <property type="entry name" value="ZnF_C2H2"/>
    <property type="match status" value="3"/>
</dbReference>
<organism evidence="9 10">
    <name type="scientific">Reticulomyxa filosa</name>
    <dbReference type="NCBI Taxonomy" id="46433"/>
    <lineage>
        <taxon>Eukaryota</taxon>
        <taxon>Sar</taxon>
        <taxon>Rhizaria</taxon>
        <taxon>Retaria</taxon>
        <taxon>Foraminifera</taxon>
        <taxon>Monothalamids</taxon>
        <taxon>Reticulomyxidae</taxon>
        <taxon>Reticulomyxa</taxon>
    </lineage>
</organism>